<name>A0ABR3Q8C5_9TREE</name>
<proteinExistence type="predicted"/>
<comment type="caution">
    <text evidence="2">The sequence shown here is derived from an EMBL/GenBank/DDBJ whole genome shotgun (WGS) entry which is preliminary data.</text>
</comment>
<dbReference type="GeneID" id="95982722"/>
<accession>A0ABR3Q8C5</accession>
<organism evidence="2 3">
    <name type="scientific">Vanrija albida</name>
    <dbReference type="NCBI Taxonomy" id="181172"/>
    <lineage>
        <taxon>Eukaryota</taxon>
        <taxon>Fungi</taxon>
        <taxon>Dikarya</taxon>
        <taxon>Basidiomycota</taxon>
        <taxon>Agaricomycotina</taxon>
        <taxon>Tremellomycetes</taxon>
        <taxon>Trichosporonales</taxon>
        <taxon>Trichosporonaceae</taxon>
        <taxon>Vanrija</taxon>
    </lineage>
</organism>
<sequence length="170" mass="19056">MSFVVGHNQWGLVTAYTDSEADNNVEQEVDDRNEEATDSSLDEEGGNGNGAISDHSAINAQVNSRLAEHIILYLEKKILDSPEVEFNIDIMPTGNSELDAEIARFWCETDNRSFLEAQLDEFAQVLRIKQCNVVNGDPTRRGLWHHVVYPDSVPKWPRVLEVSVSAIPMT</sequence>
<evidence type="ECO:0000313" key="2">
    <source>
        <dbReference type="EMBL" id="KAL1410737.1"/>
    </source>
</evidence>
<reference evidence="2 3" key="1">
    <citation type="submission" date="2023-08" db="EMBL/GenBank/DDBJ databases">
        <title>Annotated Genome Sequence of Vanrija albida AlHP1.</title>
        <authorList>
            <person name="Herzog R."/>
        </authorList>
    </citation>
    <scope>NUCLEOTIDE SEQUENCE [LARGE SCALE GENOMIC DNA]</scope>
    <source>
        <strain evidence="2 3">AlHP1</strain>
    </source>
</reference>
<dbReference type="EMBL" id="JBBXJM010000002">
    <property type="protein sequence ID" value="KAL1410737.1"/>
    <property type="molecule type" value="Genomic_DNA"/>
</dbReference>
<gene>
    <name evidence="2" type="ORF">Q8F55_001679</name>
</gene>
<evidence type="ECO:0000256" key="1">
    <source>
        <dbReference type="SAM" id="MobiDB-lite"/>
    </source>
</evidence>
<feature type="region of interest" description="Disordered" evidence="1">
    <location>
        <begin position="18"/>
        <end position="54"/>
    </location>
</feature>
<dbReference type="RefSeq" id="XP_069210681.1">
    <property type="nucleotide sequence ID" value="XM_069350295.1"/>
</dbReference>
<evidence type="ECO:0000313" key="3">
    <source>
        <dbReference type="Proteomes" id="UP001565368"/>
    </source>
</evidence>
<feature type="compositionally biased region" description="Acidic residues" evidence="1">
    <location>
        <begin position="19"/>
        <end position="45"/>
    </location>
</feature>
<protein>
    <submittedName>
        <fullName evidence="2">Uncharacterized protein</fullName>
    </submittedName>
</protein>
<dbReference type="Proteomes" id="UP001565368">
    <property type="component" value="Unassembled WGS sequence"/>
</dbReference>
<keyword evidence="3" id="KW-1185">Reference proteome</keyword>